<keyword evidence="4" id="KW-0479">Metal-binding</keyword>
<protein>
    <recommendedName>
        <fullName evidence="7">D,D-heptose 1,7-bisphosphate phosphatase</fullName>
    </recommendedName>
</protein>
<evidence type="ECO:0000256" key="6">
    <source>
        <dbReference type="ARBA" id="ARBA00023277"/>
    </source>
</evidence>
<dbReference type="AlphaFoldDB" id="A0A1B7XFE4"/>
<dbReference type="Pfam" id="PF13242">
    <property type="entry name" value="Hydrolase_like"/>
    <property type="match status" value="1"/>
</dbReference>
<evidence type="ECO:0000256" key="3">
    <source>
        <dbReference type="ARBA" id="ARBA00022490"/>
    </source>
</evidence>
<dbReference type="PATRIC" id="fig|1560234.3.peg.3157"/>
<organism evidence="8 9">
    <name type="scientific">Halodesulfovibrio spirochaetisodalis</name>
    <dbReference type="NCBI Taxonomy" id="1560234"/>
    <lineage>
        <taxon>Bacteria</taxon>
        <taxon>Pseudomonadati</taxon>
        <taxon>Thermodesulfobacteriota</taxon>
        <taxon>Desulfovibrionia</taxon>
        <taxon>Desulfovibrionales</taxon>
        <taxon>Desulfovibrionaceae</taxon>
        <taxon>Halodesulfovibrio</taxon>
    </lineage>
</organism>
<dbReference type="InterPro" id="IPR006543">
    <property type="entry name" value="Histidinol-phos"/>
</dbReference>
<proteinExistence type="inferred from homology"/>
<dbReference type="RefSeq" id="WP_066853565.1">
    <property type="nucleotide sequence ID" value="NZ_JXMS01000008.1"/>
</dbReference>
<comment type="caution">
    <text evidence="8">The sequence shown here is derived from an EMBL/GenBank/DDBJ whole genome shotgun (WGS) entry which is preliminary data.</text>
</comment>
<evidence type="ECO:0000313" key="8">
    <source>
        <dbReference type="EMBL" id="OBQ54016.1"/>
    </source>
</evidence>
<keyword evidence="9" id="KW-1185">Reference proteome</keyword>
<dbReference type="SUPFAM" id="SSF56784">
    <property type="entry name" value="HAD-like"/>
    <property type="match status" value="1"/>
</dbReference>
<dbReference type="InterPro" id="IPR006549">
    <property type="entry name" value="HAD-SF_hydro_IIIA"/>
</dbReference>
<dbReference type="EMBL" id="JXMS01000008">
    <property type="protein sequence ID" value="OBQ54016.1"/>
    <property type="molecule type" value="Genomic_DNA"/>
</dbReference>
<gene>
    <name evidence="8" type="ORF">SP90_05920</name>
</gene>
<evidence type="ECO:0000313" key="9">
    <source>
        <dbReference type="Proteomes" id="UP000091979"/>
    </source>
</evidence>
<comment type="similarity">
    <text evidence="2">Belongs to the GmhB family.</text>
</comment>
<dbReference type="CDD" id="cd07503">
    <property type="entry name" value="HAD_HisB-N"/>
    <property type="match status" value="1"/>
</dbReference>
<dbReference type="InterPro" id="IPR004446">
    <property type="entry name" value="Heptose_bisP_phosphatase"/>
</dbReference>
<dbReference type="PANTHER" id="PTHR42891">
    <property type="entry name" value="D-GLYCERO-BETA-D-MANNO-HEPTOSE-1,7-BISPHOSPHATE 7-PHOSPHATASE"/>
    <property type="match status" value="1"/>
</dbReference>
<evidence type="ECO:0000256" key="1">
    <source>
        <dbReference type="ARBA" id="ARBA00004496"/>
    </source>
</evidence>
<keyword evidence="5 8" id="KW-0378">Hydrolase</keyword>
<sequence>MAQIKNILLDRDGTVIVDKHYLSDPEGVELVPDGGRALAALQQAGMRLYVLTNQSGIGRGYFSEDDLHACTVRLDELAELFGAMIEDTVYCPHAPEDECDCRKPNIGMWNQLKDMYGLAAEESVMIGDKQADVDLGKNAGLAASILVLTGKGEKERQKLELPEVDETTGYITVSTENGWTLAVAKDLSAASRWITDEFAKGAV</sequence>
<accession>A0A1B7XFE4</accession>
<dbReference type="NCBIfam" id="TIGR01662">
    <property type="entry name" value="HAD-SF-IIIA"/>
    <property type="match status" value="1"/>
</dbReference>
<dbReference type="Proteomes" id="UP000091979">
    <property type="component" value="Unassembled WGS sequence"/>
</dbReference>
<dbReference type="PANTHER" id="PTHR42891:SF1">
    <property type="entry name" value="D-GLYCERO-BETA-D-MANNO-HEPTOSE-1,7-BISPHOSPHATE 7-PHOSPHATASE"/>
    <property type="match status" value="1"/>
</dbReference>
<evidence type="ECO:0000256" key="4">
    <source>
        <dbReference type="ARBA" id="ARBA00022723"/>
    </source>
</evidence>
<dbReference type="GO" id="GO:0005737">
    <property type="term" value="C:cytoplasm"/>
    <property type="evidence" value="ECO:0007669"/>
    <property type="project" value="UniProtKB-SubCell"/>
</dbReference>
<name>A0A1B7XFE4_9BACT</name>
<dbReference type="GO" id="GO:0016791">
    <property type="term" value="F:phosphatase activity"/>
    <property type="evidence" value="ECO:0007669"/>
    <property type="project" value="InterPro"/>
</dbReference>
<dbReference type="GO" id="GO:0005975">
    <property type="term" value="P:carbohydrate metabolic process"/>
    <property type="evidence" value="ECO:0007669"/>
    <property type="project" value="InterPro"/>
</dbReference>
<evidence type="ECO:0000256" key="2">
    <source>
        <dbReference type="ARBA" id="ARBA00005628"/>
    </source>
</evidence>
<keyword evidence="3" id="KW-0963">Cytoplasm</keyword>
<reference evidence="8 9" key="1">
    <citation type="submission" date="2015-01" db="EMBL/GenBank/DDBJ databases">
        <title>Desulfovibrio sp. JC271 draft genome sequence.</title>
        <authorList>
            <person name="Shivani Y."/>
            <person name="Subhash Y."/>
            <person name="Sasikala C."/>
            <person name="Ramana C.V."/>
        </authorList>
    </citation>
    <scope>NUCLEOTIDE SEQUENCE [LARGE SCALE GENOMIC DNA]</scope>
    <source>
        <strain evidence="8 9">JC271</strain>
    </source>
</reference>
<dbReference type="GO" id="GO:0046872">
    <property type="term" value="F:metal ion binding"/>
    <property type="evidence" value="ECO:0007669"/>
    <property type="project" value="UniProtKB-KW"/>
</dbReference>
<dbReference type="NCBIfam" id="TIGR01656">
    <property type="entry name" value="Histidinol-ppas"/>
    <property type="match status" value="1"/>
</dbReference>
<comment type="subcellular location">
    <subcellularLocation>
        <location evidence="1">Cytoplasm</location>
    </subcellularLocation>
</comment>
<keyword evidence="6" id="KW-0119">Carbohydrate metabolism</keyword>
<evidence type="ECO:0000256" key="7">
    <source>
        <dbReference type="ARBA" id="ARBA00031828"/>
    </source>
</evidence>
<dbReference type="Gene3D" id="3.40.50.1000">
    <property type="entry name" value="HAD superfamily/HAD-like"/>
    <property type="match status" value="1"/>
</dbReference>
<dbReference type="InterPro" id="IPR023214">
    <property type="entry name" value="HAD_sf"/>
</dbReference>
<dbReference type="STRING" id="1560234.SP90_05920"/>
<dbReference type="InterPro" id="IPR036412">
    <property type="entry name" value="HAD-like_sf"/>
</dbReference>
<evidence type="ECO:0000256" key="5">
    <source>
        <dbReference type="ARBA" id="ARBA00022801"/>
    </source>
</evidence>
<dbReference type="OrthoDB" id="9814110at2"/>